<evidence type="ECO:0000313" key="1">
    <source>
        <dbReference type="EMBL" id="KAA8538795.1"/>
    </source>
</evidence>
<dbReference type="EMBL" id="CM018037">
    <property type="protein sequence ID" value="KAA8538795.1"/>
    <property type="molecule type" value="Genomic_DNA"/>
</dbReference>
<organism evidence="1 2">
    <name type="scientific">Nyssa sinensis</name>
    <dbReference type="NCBI Taxonomy" id="561372"/>
    <lineage>
        <taxon>Eukaryota</taxon>
        <taxon>Viridiplantae</taxon>
        <taxon>Streptophyta</taxon>
        <taxon>Embryophyta</taxon>
        <taxon>Tracheophyta</taxon>
        <taxon>Spermatophyta</taxon>
        <taxon>Magnoliopsida</taxon>
        <taxon>eudicotyledons</taxon>
        <taxon>Gunneridae</taxon>
        <taxon>Pentapetalae</taxon>
        <taxon>asterids</taxon>
        <taxon>Cornales</taxon>
        <taxon>Nyssaceae</taxon>
        <taxon>Nyssa</taxon>
    </lineage>
</organism>
<protein>
    <submittedName>
        <fullName evidence="1">Uncharacterized protein</fullName>
    </submittedName>
</protein>
<keyword evidence="2" id="KW-1185">Reference proteome</keyword>
<gene>
    <name evidence="1" type="ORF">F0562_025487</name>
</gene>
<proteinExistence type="predicted"/>
<dbReference type="AlphaFoldDB" id="A0A5J5B6G4"/>
<accession>A0A5J5B6G4</accession>
<dbReference type="Proteomes" id="UP000325577">
    <property type="component" value="Linkage Group LG14"/>
</dbReference>
<evidence type="ECO:0000313" key="2">
    <source>
        <dbReference type="Proteomes" id="UP000325577"/>
    </source>
</evidence>
<sequence length="66" mass="7269">MGDDETLCDSEQRSTMEGFDVWVPARGSNYDGDDGYCEALMMMQRQSDGSTMATMMTASGNRDGVR</sequence>
<reference evidence="1 2" key="1">
    <citation type="submission" date="2019-09" db="EMBL/GenBank/DDBJ databases">
        <title>A chromosome-level genome assembly of the Chinese tupelo Nyssa sinensis.</title>
        <authorList>
            <person name="Yang X."/>
            <person name="Kang M."/>
            <person name="Yang Y."/>
            <person name="Xiong H."/>
            <person name="Wang M."/>
            <person name="Zhang Z."/>
            <person name="Wang Z."/>
            <person name="Wu H."/>
            <person name="Ma T."/>
            <person name="Liu J."/>
            <person name="Xi Z."/>
        </authorList>
    </citation>
    <scope>NUCLEOTIDE SEQUENCE [LARGE SCALE GENOMIC DNA]</scope>
    <source>
        <strain evidence="1">J267</strain>
        <tissue evidence="1">Leaf</tissue>
    </source>
</reference>
<name>A0A5J5B6G4_9ASTE</name>